<gene>
    <name evidence="5" type="ORF">SAPIO_CDS3086</name>
</gene>
<name>A0A084GA00_PSEDA</name>
<dbReference type="KEGG" id="sapo:SAPIO_CDS3086"/>
<comment type="caution">
    <text evidence="5">The sequence shown here is derived from an EMBL/GenBank/DDBJ whole genome shotgun (WGS) entry which is preliminary data.</text>
</comment>
<evidence type="ECO:0000256" key="3">
    <source>
        <dbReference type="PROSITE-ProRule" id="PRU00023"/>
    </source>
</evidence>
<evidence type="ECO:0000256" key="4">
    <source>
        <dbReference type="SAM" id="MobiDB-lite"/>
    </source>
</evidence>
<feature type="repeat" description="ANK" evidence="3">
    <location>
        <begin position="565"/>
        <end position="597"/>
    </location>
</feature>
<dbReference type="VEuPathDB" id="FungiDB:SAPIO_CDS3086"/>
<dbReference type="HOGENOM" id="CLU_003548_0_0_1"/>
<dbReference type="OMA" id="ETDWTEM"/>
<feature type="region of interest" description="Disordered" evidence="4">
    <location>
        <begin position="593"/>
        <end position="639"/>
    </location>
</feature>
<dbReference type="InterPro" id="IPR036770">
    <property type="entry name" value="Ankyrin_rpt-contain_sf"/>
</dbReference>
<dbReference type="OrthoDB" id="539213at2759"/>
<keyword evidence="2 3" id="KW-0040">ANK repeat</keyword>
<feature type="repeat" description="ANK" evidence="3">
    <location>
        <begin position="532"/>
        <end position="564"/>
    </location>
</feature>
<feature type="repeat" description="ANK" evidence="3">
    <location>
        <begin position="818"/>
        <end position="850"/>
    </location>
</feature>
<feature type="repeat" description="ANK" evidence="3">
    <location>
        <begin position="695"/>
        <end position="721"/>
    </location>
</feature>
<dbReference type="PROSITE" id="PS50088">
    <property type="entry name" value="ANK_REPEAT"/>
    <property type="match status" value="5"/>
</dbReference>
<dbReference type="PROSITE" id="PS50297">
    <property type="entry name" value="ANK_REP_REGION"/>
    <property type="match status" value="5"/>
</dbReference>
<dbReference type="Pfam" id="PF12796">
    <property type="entry name" value="Ank_2"/>
    <property type="match status" value="2"/>
</dbReference>
<dbReference type="Gene3D" id="1.25.40.20">
    <property type="entry name" value="Ankyrin repeat-containing domain"/>
    <property type="match status" value="5"/>
</dbReference>
<sequence>MAIELDQTPAPHTELVNYIADHPEKPMVEIMAPYRKYESQLRTIFAQDRQDPRLNDPYINVLPLFTENTKRITTRARDLASESQEEKDKYIMALPEDKRRAHGSPATVSSLKEFQKNFGIFSENSLADLDWSNVVAAGSSVVNCLLPVPAEFNTSKRKLREYYHEKFCPASDVDLFLYGLNEEQAIEKIKQIEQAVRDAILTEVTVVRTKYAITIASQYPTRHVQVVLRSYKSISEILTGFDIDAAGGAYDGNQVYVTPRALGSFITQINQIDLSRRSPSYENRLSKYSHRNFEVYWPDLDRSKIDPTIFERSFQRTLGLARLLVLERLPTSSARETYLNKRRRERGRPTVYFSRARLRGNIKDNYEDEVADWVDESEVSNYHTFTVPYGEKFHAKKIEKLCYTRDLLLNAEWNQHKKREVYLHRHPAFFGRVEDVIEDCCGTCPKPVTPEEIEVAKKEAEIYISGKVKLLIDDPGRQQIGSFNPLTADDWTDMAYVGNTARLCQSIVDSDVDEVLAWLSQPGADVNRRDYTGRTPLHLAVVSSTPDVVKCLIDHGARLTARLADGKTALHLAAERGIPEMIKLLMEKSIENEEAEEEKQDAKRQALRESQEEKKPAKAASKSEESEESESEEDEDEDMDMLEDAASDDDGAHSFATGSFVKVKSDAEVDRIKQLEENNNDEPDFYKIDVLAWDSPCSPLHLAIASGHEEVVKTLCDYGGDALLPIKFLNSEREPVAAILTLTLALSLPLEKAKSMARLLLSLGATSSQADLNGCTAFHRYVESGKKGMIDTLWEEDRTGVKTAINHLVVGSSYWNPSAISPLHLAIVNGDSTFVLKLLEAGANPQVDFETWLKAAKFSPNLEKRLGNFENNMGMFEQGTTQPLIAALQNCTDPETAIHLLEKGADPNAVPTSTRNIIKNEWNRRYTKGESALDIVQGYIKSLREYKPPSLNHKEPTPIPGIDEYLDNFMDGSYQHWVVSRAIRSAKKTQKGALEWYQKDTCKLNTAKLELIEKQTEVVKEALAGYERLEKVLLEKGAKSFKDLYPDIVAQHPGLYVPPEQPAVTAEKQEAKPFKYEFKFTNVTDVTEARKAAYIQLFEAAWSGNLEKIKSLTLQSWDEEQTEPPLKISVNDADMNSPFSLAFMLGHYDVAWGIAEVAHAQYSPPEEEARLYEMKRDDEDDECYSDDDSDAYSDQSNDEPKIVSKTVDKKFTIENIGQISMKVKSRTKASEMINWSVNTFTLKDGEPDPESFNRQPIWDFLMEKQVEDGVFKRFLDLCIHFGRKKFDNKLGSDEPSFTFPEDTFRKLVEKGRVKVLAEVIKRTGAGIPLDHLVKKTGVEVKEKPRFYQGLTVYGKKRKDWANAGRNMYVKSSGLRTPPLLHAALGGNLESVEWFLTDTPLRLYTEFSQSKAAQEDGRFKHLTTTTGGFENLVSKWLGNESKDRLISRTSSGQGIQILIRRSDDLVLHCAMLSTETEDALKMVKYLIKGCPSALEARDAYRNTPLLTAALFGRVKYCKLLIEGGADQSVRNKFGQNVIHCALRRGPKADQLKPFLELLDQELAAHLLKQRCLLESGGLTPLHGYIDELTQEGYRWDSSPSPRNHKAKEAADVIQLLLKYSKGVELELLNAAGDSCLHTAVMRSYSWLTKLLLDARPKLLYRENAVGRTPAEVARDKIMAQRFAQPDALSIPTSNRNDKWVINTITTKVSAEKRGKGKNQEPNKDKVWEICSAVAKRYPDKRRLVSLNEASDVAKRLGEEHTSSRYFTVQPKADDSDDEGAAEKKKDDDTDFVINEGKGRASSSWTPPEGFKSALDKRKENNEPVCKGCGQYHELIDASDSSSSSEEDGDSDEYTDY</sequence>
<feature type="compositionally biased region" description="Acidic residues" evidence="4">
    <location>
        <begin position="625"/>
        <end position="639"/>
    </location>
</feature>
<dbReference type="InterPro" id="IPR051165">
    <property type="entry name" value="Multifunctional_ANK_Repeat"/>
</dbReference>
<keyword evidence="5" id="KW-0378">Hydrolase</keyword>
<evidence type="ECO:0000256" key="1">
    <source>
        <dbReference type="ARBA" id="ARBA00022737"/>
    </source>
</evidence>
<feature type="region of interest" description="Disordered" evidence="4">
    <location>
        <begin position="1757"/>
        <end position="1855"/>
    </location>
</feature>
<dbReference type="Proteomes" id="UP000028545">
    <property type="component" value="Unassembled WGS sequence"/>
</dbReference>
<feature type="compositionally biased region" description="Acidic residues" evidence="4">
    <location>
        <begin position="1843"/>
        <end position="1855"/>
    </location>
</feature>
<organism evidence="5 6">
    <name type="scientific">Pseudallescheria apiosperma</name>
    <name type="common">Scedosporium apiospermum</name>
    <dbReference type="NCBI Taxonomy" id="563466"/>
    <lineage>
        <taxon>Eukaryota</taxon>
        <taxon>Fungi</taxon>
        <taxon>Dikarya</taxon>
        <taxon>Ascomycota</taxon>
        <taxon>Pezizomycotina</taxon>
        <taxon>Sordariomycetes</taxon>
        <taxon>Hypocreomycetidae</taxon>
        <taxon>Microascales</taxon>
        <taxon>Microascaceae</taxon>
        <taxon>Scedosporium</taxon>
    </lineage>
</organism>
<evidence type="ECO:0000313" key="6">
    <source>
        <dbReference type="Proteomes" id="UP000028545"/>
    </source>
</evidence>
<accession>A0A084GA00</accession>
<feature type="compositionally biased region" description="Basic and acidic residues" evidence="4">
    <location>
        <begin position="600"/>
        <end position="624"/>
    </location>
</feature>
<dbReference type="PANTHER" id="PTHR24123">
    <property type="entry name" value="ANKYRIN REPEAT-CONTAINING"/>
    <property type="match status" value="1"/>
</dbReference>
<dbReference type="GO" id="GO:0004623">
    <property type="term" value="F:phospholipase A2 activity"/>
    <property type="evidence" value="ECO:0007669"/>
    <property type="project" value="UniProtKB-EC"/>
</dbReference>
<dbReference type="EMBL" id="JOWA01000088">
    <property type="protein sequence ID" value="KEZ44162.1"/>
    <property type="molecule type" value="Genomic_DNA"/>
</dbReference>
<keyword evidence="1" id="KW-0677">Repeat</keyword>
<evidence type="ECO:0000313" key="5">
    <source>
        <dbReference type="EMBL" id="KEZ44162.1"/>
    </source>
</evidence>
<dbReference type="InterPro" id="IPR002110">
    <property type="entry name" value="Ankyrin_rpt"/>
</dbReference>
<dbReference type="PANTHER" id="PTHR24123:SF33">
    <property type="entry name" value="PROTEIN HOS4"/>
    <property type="match status" value="1"/>
</dbReference>
<evidence type="ECO:0000256" key="2">
    <source>
        <dbReference type="ARBA" id="ARBA00023043"/>
    </source>
</evidence>
<dbReference type="SMART" id="SM00248">
    <property type="entry name" value="ANK"/>
    <property type="match status" value="10"/>
</dbReference>
<dbReference type="Pfam" id="PF00023">
    <property type="entry name" value="Ank"/>
    <property type="match status" value="1"/>
</dbReference>
<dbReference type="SUPFAM" id="SSF48403">
    <property type="entry name" value="Ankyrin repeat"/>
    <property type="match status" value="2"/>
</dbReference>
<keyword evidence="6" id="KW-1185">Reference proteome</keyword>
<feature type="compositionally biased region" description="Acidic residues" evidence="4">
    <location>
        <begin position="1178"/>
        <end position="1191"/>
    </location>
</feature>
<proteinExistence type="predicted"/>
<feature type="repeat" description="ANK" evidence="3">
    <location>
        <begin position="1499"/>
        <end position="1531"/>
    </location>
</feature>
<protein>
    <submittedName>
        <fullName evidence="5">Ankyrin repeat protein</fullName>
        <ecNumber evidence="5">3.1.1.4</ecNumber>
    </submittedName>
</protein>
<feature type="region of interest" description="Disordered" evidence="4">
    <location>
        <begin position="1177"/>
        <end position="1199"/>
    </location>
</feature>
<dbReference type="GeneID" id="27722158"/>
<dbReference type="EC" id="3.1.1.4" evidence="5"/>
<dbReference type="RefSeq" id="XP_016643961.1">
    <property type="nucleotide sequence ID" value="XM_016785955.1"/>
</dbReference>
<reference evidence="5 6" key="1">
    <citation type="journal article" date="2014" name="Genome Announc.">
        <title>Draft genome sequence of the pathogenic fungus Scedosporium apiospermum.</title>
        <authorList>
            <person name="Vandeputte P."/>
            <person name="Ghamrawi S."/>
            <person name="Rechenmann M."/>
            <person name="Iltis A."/>
            <person name="Giraud S."/>
            <person name="Fleury M."/>
            <person name="Thornton C."/>
            <person name="Delhaes L."/>
            <person name="Meyer W."/>
            <person name="Papon N."/>
            <person name="Bouchara J.P."/>
        </authorList>
    </citation>
    <scope>NUCLEOTIDE SEQUENCE [LARGE SCALE GENOMIC DNA]</scope>
    <source>
        <strain evidence="5 6">IHEM 14462</strain>
    </source>
</reference>